<dbReference type="HOGENOM" id="CLU_169171_2_0_1"/>
<accession>C6KRJ5</accession>
<dbReference type="GO" id="GO:0005758">
    <property type="term" value="C:mitochondrial intermembrane space"/>
    <property type="evidence" value="ECO:0000318"/>
    <property type="project" value="GO_Central"/>
</dbReference>
<organism evidence="2 3">
    <name type="scientific">Caenorhabditis elegans</name>
    <dbReference type="NCBI Taxonomy" id="6239"/>
    <lineage>
        <taxon>Eukaryota</taxon>
        <taxon>Metazoa</taxon>
        <taxon>Ecdysozoa</taxon>
        <taxon>Nematoda</taxon>
        <taxon>Chromadorea</taxon>
        <taxon>Rhabditida</taxon>
        <taxon>Rhabditina</taxon>
        <taxon>Rhabditomorpha</taxon>
        <taxon>Rhabditoidea</taxon>
        <taxon>Rhabditidae</taxon>
        <taxon>Peloderinae</taxon>
        <taxon>Caenorhabditis</taxon>
    </lineage>
</organism>
<keyword evidence="3" id="KW-1185">Reference proteome</keyword>
<dbReference type="GO" id="GO:0033617">
    <property type="term" value="P:mitochondrial respiratory chain complex IV assembly"/>
    <property type="evidence" value="ECO:0007669"/>
    <property type="project" value="InterPro"/>
</dbReference>
<sequence>MSTAAPTATKEAPKSPHIWTGNADQEDRVESLIKKSGCWDLHLKVSDCMGEHRDWRKCQDVVKEFRTCVQSVQVGEPPKEESETKNNGFSQ</sequence>
<dbReference type="PANTHER" id="PTHR13639">
    <property type="entry name" value="CYTOCHROME C OXIDASE ASSEMBLY FACTOR 4 HOMOLOG, MITOCHONDRIAL"/>
    <property type="match status" value="1"/>
</dbReference>
<protein>
    <submittedName>
        <fullName evidence="2">CHCH domain-containing protein</fullName>
    </submittedName>
</protein>
<dbReference type="PANTHER" id="PTHR13639:SF2">
    <property type="entry name" value="CYTOCHROME C OXIDASE ASSEMBLY FACTOR 4 HOMOLOG, MITOCHONDRIAL"/>
    <property type="match status" value="1"/>
</dbReference>
<reference evidence="2 3" key="1">
    <citation type="journal article" date="1998" name="Science">
        <title>Genome sequence of the nematode C. elegans: a platform for investigating biology.</title>
        <authorList>
            <consortium name="The C. elegans sequencing consortium"/>
            <person name="Sulson J.E."/>
            <person name="Waterston R."/>
        </authorList>
    </citation>
    <scope>NUCLEOTIDE SEQUENCE [LARGE SCALE GENOMIC DNA]</scope>
    <source>
        <strain evidence="2 3">Bristol N2</strain>
    </source>
</reference>
<dbReference type="InParanoid" id="C6KRJ5"/>
<keyword evidence="5" id="KW-1267">Proteomics identification</keyword>
<dbReference type="PeptideAtlas" id="C6KRJ5"/>
<evidence type="ECO:0000313" key="4">
    <source>
        <dbReference type="WormBase" id="T20D3.14"/>
    </source>
</evidence>
<dbReference type="InterPro" id="IPR039870">
    <property type="entry name" value="Coa4-like"/>
</dbReference>
<dbReference type="STRING" id="6239.T20D3.14.1"/>
<feature type="region of interest" description="Disordered" evidence="1">
    <location>
        <begin position="1"/>
        <end position="23"/>
    </location>
</feature>
<feature type="compositionally biased region" description="Low complexity" evidence="1">
    <location>
        <begin position="1"/>
        <end position="10"/>
    </location>
</feature>
<dbReference type="SMR" id="C6KRJ5"/>
<dbReference type="AlphaFoldDB" id="C6KRJ5"/>
<evidence type="ECO:0000313" key="2">
    <source>
        <dbReference type="EMBL" id="CAZ39166.1"/>
    </source>
</evidence>
<dbReference type="WormBase" id="T20D3.14">
    <property type="protein sequence ID" value="CE43741"/>
    <property type="gene ID" value="WBGene00303026"/>
</dbReference>
<gene>
    <name evidence="2" type="ORF">CELE_T20D3.14</name>
    <name evidence="2 4" type="ORF">T20D3.14</name>
</gene>
<name>C6KRJ5_CAEEL</name>
<dbReference type="EMBL" id="BX284604">
    <property type="protein sequence ID" value="CAZ39166.1"/>
    <property type="molecule type" value="Genomic_DNA"/>
</dbReference>
<evidence type="ECO:0000313" key="3">
    <source>
        <dbReference type="Proteomes" id="UP000001940"/>
    </source>
</evidence>
<evidence type="ECO:0007829" key="5">
    <source>
        <dbReference type="PeptideAtlas" id="C6KRJ5"/>
    </source>
</evidence>
<dbReference type="OMA" id="VKEFRTC"/>
<dbReference type="OrthoDB" id="5586401at2759"/>
<evidence type="ECO:0000256" key="1">
    <source>
        <dbReference type="SAM" id="MobiDB-lite"/>
    </source>
</evidence>
<dbReference type="Bgee" id="WBGene00303026">
    <property type="expression patterns" value="Expressed in pharyngeal muscle cell (C elegans) and 3 other cell types or tissues"/>
</dbReference>
<dbReference type="Proteomes" id="UP000001940">
    <property type="component" value="Chromosome IV"/>
</dbReference>
<proteinExistence type="evidence at protein level"/>
<dbReference type="AGR" id="WB:WBGene00303026"/>
<dbReference type="FunCoup" id="C6KRJ5">
    <property type="interactions" value="10"/>
</dbReference>